<proteinExistence type="inferred from homology"/>
<feature type="domain" description="Serpin" evidence="3">
    <location>
        <begin position="28"/>
        <end position="409"/>
    </location>
</feature>
<evidence type="ECO:0000313" key="5">
    <source>
        <dbReference type="Proteomes" id="UP001432312"/>
    </source>
</evidence>
<dbReference type="SMART" id="SM00093">
    <property type="entry name" value="SERPIN"/>
    <property type="match status" value="1"/>
</dbReference>
<feature type="region of interest" description="Disordered" evidence="2">
    <location>
        <begin position="1"/>
        <end position="21"/>
    </location>
</feature>
<protein>
    <submittedName>
        <fullName evidence="4">Proteinase inhibitor I4 serpin</fullName>
    </submittedName>
</protein>
<accession>A0ABZ1Q589</accession>
<dbReference type="EMBL" id="CP108036">
    <property type="protein sequence ID" value="WUN77565.1"/>
    <property type="molecule type" value="Genomic_DNA"/>
</dbReference>
<dbReference type="Proteomes" id="UP001432312">
    <property type="component" value="Chromosome"/>
</dbReference>
<organism evidence="4 5">
    <name type="scientific">Streptomyces erythrochromogenes</name>
    <dbReference type="NCBI Taxonomy" id="285574"/>
    <lineage>
        <taxon>Bacteria</taxon>
        <taxon>Bacillati</taxon>
        <taxon>Actinomycetota</taxon>
        <taxon>Actinomycetes</taxon>
        <taxon>Kitasatosporales</taxon>
        <taxon>Streptomycetaceae</taxon>
        <taxon>Streptomyces</taxon>
    </lineage>
</organism>
<evidence type="ECO:0000256" key="2">
    <source>
        <dbReference type="SAM" id="MobiDB-lite"/>
    </source>
</evidence>
<evidence type="ECO:0000313" key="4">
    <source>
        <dbReference type="EMBL" id="WUN77565.1"/>
    </source>
</evidence>
<dbReference type="InterPro" id="IPR000215">
    <property type="entry name" value="Serpin_fam"/>
</dbReference>
<dbReference type="InterPro" id="IPR036186">
    <property type="entry name" value="Serpin_sf"/>
</dbReference>
<dbReference type="PANTHER" id="PTHR11461">
    <property type="entry name" value="SERINE PROTEASE INHIBITOR, SERPIN"/>
    <property type="match status" value="1"/>
</dbReference>
<comment type="similarity">
    <text evidence="1">Belongs to the serpin family.</text>
</comment>
<name>A0ABZ1Q589_9ACTN</name>
<reference evidence="4" key="1">
    <citation type="submission" date="2022-10" db="EMBL/GenBank/DDBJ databases">
        <title>The complete genomes of actinobacterial strains from the NBC collection.</title>
        <authorList>
            <person name="Joergensen T.S."/>
            <person name="Alvarez Arevalo M."/>
            <person name="Sterndorff E.B."/>
            <person name="Faurdal D."/>
            <person name="Vuksanovic O."/>
            <person name="Mourched A.-S."/>
            <person name="Charusanti P."/>
            <person name="Shaw S."/>
            <person name="Blin K."/>
            <person name="Weber T."/>
        </authorList>
    </citation>
    <scope>NUCLEOTIDE SEQUENCE</scope>
    <source>
        <strain evidence="4">NBC_00303</strain>
    </source>
</reference>
<feature type="region of interest" description="Disordered" evidence="2">
    <location>
        <begin position="408"/>
        <end position="439"/>
    </location>
</feature>
<dbReference type="PANTHER" id="PTHR11461:SF211">
    <property type="entry name" value="GH10112P-RELATED"/>
    <property type="match status" value="1"/>
</dbReference>
<gene>
    <name evidence="4" type="ORF">OHA91_03075</name>
</gene>
<feature type="compositionally biased region" description="Pro residues" evidence="2">
    <location>
        <begin position="423"/>
        <end position="439"/>
    </location>
</feature>
<dbReference type="Pfam" id="PF00079">
    <property type="entry name" value="Serpin"/>
    <property type="match status" value="2"/>
</dbReference>
<feature type="compositionally biased region" description="Low complexity" evidence="2">
    <location>
        <begin position="7"/>
        <end position="20"/>
    </location>
</feature>
<dbReference type="SUPFAM" id="SSF56574">
    <property type="entry name" value="Serpins"/>
    <property type="match status" value="2"/>
</dbReference>
<feature type="compositionally biased region" description="Low complexity" evidence="2">
    <location>
        <begin position="409"/>
        <end position="422"/>
    </location>
</feature>
<dbReference type="InterPro" id="IPR042178">
    <property type="entry name" value="Serpin_sf_1"/>
</dbReference>
<sequence length="439" mass="44700">MTQTKPQTRGRTQAQTQTQTHPTVRAVNHLTTRWAAQAVSGAGGTVFTAAGVWPLLALLADGAGGPARDELAQALGIPAEDAAGAARELLAALAGVRGLSTATGLWAAAGLPLEEGWSAKLPHGTRGTLTGDLEGDTKTLDGWASDRTGGLIERMPVTLQHDTRLVLASALALTLKWAEPFREFPGHVPDGPWAGRGLRRLLRTTASLDPVRVAEGPAGPVTALEVTGADDTDMDVHLLLGGPAAPAADVLATGIAAVAGALPSVAGDALPDGSPGPGLAIATVDAFGPQPQLSVSTVAFSLSAEHDLLEDAALFGLLTATDDAYGHFPGISAEPLAIGSARQSAMARFHAAGFEAAAVTAIAARPGGAARRPSHRARRAEVRFDRPFGFLALHRASGLVLAAGWVTDPEPAAQPRPGAAGLLPPPPFPGVRPPAPPSH</sequence>
<evidence type="ECO:0000256" key="1">
    <source>
        <dbReference type="RuleBase" id="RU000411"/>
    </source>
</evidence>
<dbReference type="InterPro" id="IPR023796">
    <property type="entry name" value="Serpin_dom"/>
</dbReference>
<keyword evidence="5" id="KW-1185">Reference proteome</keyword>
<dbReference type="RefSeq" id="WP_328738511.1">
    <property type="nucleotide sequence ID" value="NZ_CP108036.1"/>
</dbReference>
<dbReference type="Gene3D" id="3.30.497.10">
    <property type="entry name" value="Antithrombin, subunit I, domain 2"/>
    <property type="match status" value="2"/>
</dbReference>
<dbReference type="GeneID" id="95494985"/>
<evidence type="ECO:0000259" key="3">
    <source>
        <dbReference type="SMART" id="SM00093"/>
    </source>
</evidence>